<feature type="compositionally biased region" description="Basic and acidic residues" evidence="1">
    <location>
        <begin position="1"/>
        <end position="13"/>
    </location>
</feature>
<accession>A0A375FTZ4</accession>
<gene>
    <name evidence="2" type="ORF">CO2235_10366</name>
</gene>
<evidence type="ECO:0000313" key="2">
    <source>
        <dbReference type="EMBL" id="SPC10981.1"/>
    </source>
</evidence>
<sequence>MREPDPPQRHAGAEGEVPAQAGVGRMDRRAGDERAQRRLRRGQHEAARSAEGRPLRAQRHQDVDHQRPGLRRAGGVRQDRARAGRARHDRLYRREGHEGLLGGAEAGQAGHARLAHRRAGVRGRGSAGGEHPRGRERRRQGADERAGLRARGAVGRPGRHHAGVHGRGHAVHPRPQAVRPEHRRVPADPGQGGGHVHHAAGGAQLPVHGRQEPGRARQRPRAPGAQGLRRGDPVHGREGHLDGGRDRADPGRQRLYQRVPGRAPVARRQAVRDRRRHLGDPPHADRPRTVRGNDVSGVPGGAGITSGAPGHPERSPEPIYNLTTRRKTVTQSPPSTHVPLPQTALLADCLRCGENDARRVRQALPAVPRGQPPGQAQVRGRRLAWAAADPARPHRLLQRTRARIERHPRRRI</sequence>
<protein>
    <submittedName>
        <fullName evidence="2">Uncharacterized protein</fullName>
    </submittedName>
</protein>
<comment type="caution">
    <text evidence="2">The sequence shown here is derived from an EMBL/GenBank/DDBJ whole genome shotgun (WGS) entry which is preliminary data.</text>
</comment>
<name>A0A375FTZ4_9BURK</name>
<reference evidence="2" key="1">
    <citation type="submission" date="2018-01" db="EMBL/GenBank/DDBJ databases">
        <authorList>
            <person name="Clerissi C."/>
        </authorList>
    </citation>
    <scope>NUCLEOTIDE SEQUENCE</scope>
    <source>
        <strain evidence="2">Cupriavidus oxalaticus LMG 2235</strain>
    </source>
</reference>
<dbReference type="AlphaFoldDB" id="A0A375FTZ4"/>
<organism evidence="2">
    <name type="scientific">Cupriavidus oxalaticus</name>
    <dbReference type="NCBI Taxonomy" id="96344"/>
    <lineage>
        <taxon>Bacteria</taxon>
        <taxon>Pseudomonadati</taxon>
        <taxon>Pseudomonadota</taxon>
        <taxon>Betaproteobacteria</taxon>
        <taxon>Burkholderiales</taxon>
        <taxon>Burkholderiaceae</taxon>
        <taxon>Cupriavidus</taxon>
    </lineage>
</organism>
<feature type="compositionally biased region" description="Basic residues" evidence="1">
    <location>
        <begin position="157"/>
        <end position="172"/>
    </location>
</feature>
<feature type="compositionally biased region" description="Basic and acidic residues" evidence="1">
    <location>
        <begin position="278"/>
        <end position="288"/>
    </location>
</feature>
<feature type="compositionally biased region" description="Basic and acidic residues" evidence="1">
    <location>
        <begin position="229"/>
        <end position="252"/>
    </location>
</feature>
<dbReference type="EMBL" id="OGUS01000109">
    <property type="protein sequence ID" value="SPC10981.1"/>
    <property type="molecule type" value="Genomic_DNA"/>
</dbReference>
<evidence type="ECO:0000256" key="1">
    <source>
        <dbReference type="SAM" id="MobiDB-lite"/>
    </source>
</evidence>
<feature type="compositionally biased region" description="Low complexity" evidence="1">
    <location>
        <begin position="257"/>
        <end position="268"/>
    </location>
</feature>
<feature type="region of interest" description="Disordered" evidence="1">
    <location>
        <begin position="1"/>
        <end position="318"/>
    </location>
</feature>
<feature type="compositionally biased region" description="Basic and acidic residues" evidence="1">
    <location>
        <begin position="25"/>
        <end position="67"/>
    </location>
</feature>
<dbReference type="Proteomes" id="UP000256862">
    <property type="component" value="Chromosome CO2235"/>
</dbReference>
<proteinExistence type="predicted"/>